<feature type="binding site" evidence="6">
    <location>
        <position position="89"/>
    </location>
    <ligand>
        <name>Mg(2+)</name>
        <dbReference type="ChEBI" id="CHEBI:18420"/>
        <label>1</label>
    </ligand>
</feature>
<dbReference type="CDD" id="cd01638">
    <property type="entry name" value="CysQ"/>
    <property type="match status" value="1"/>
</dbReference>
<comment type="caution">
    <text evidence="6">Lacks conserved residue(s) required for the propagation of feature annotation.</text>
</comment>
<dbReference type="GO" id="GO:0000287">
    <property type="term" value="F:magnesium ion binding"/>
    <property type="evidence" value="ECO:0007669"/>
    <property type="project" value="UniProtKB-UniRule"/>
</dbReference>
<comment type="function">
    <text evidence="6">Converts adenosine-3',5'-bisphosphate (PAP) to AMP.</text>
</comment>
<evidence type="ECO:0000256" key="4">
    <source>
        <dbReference type="ARBA" id="ARBA00022801"/>
    </source>
</evidence>
<dbReference type="Gene3D" id="3.40.190.80">
    <property type="match status" value="1"/>
</dbReference>
<dbReference type="Gene3D" id="3.30.540.10">
    <property type="entry name" value="Fructose-1,6-Bisphosphatase, subunit A, domain 1"/>
    <property type="match status" value="1"/>
</dbReference>
<dbReference type="eggNOG" id="COG1218">
    <property type="taxonomic scope" value="Bacteria"/>
</dbReference>
<feature type="binding site" evidence="6">
    <location>
        <position position="89"/>
    </location>
    <ligand>
        <name>Mg(2+)</name>
        <dbReference type="ChEBI" id="CHEBI:18420"/>
        <label>2</label>
    </ligand>
</feature>
<proteinExistence type="inferred from homology"/>
<keyword evidence="3 6" id="KW-0997">Cell inner membrane</keyword>
<evidence type="ECO:0000256" key="6">
    <source>
        <dbReference type="HAMAP-Rule" id="MF_02095"/>
    </source>
</evidence>
<feature type="binding site" evidence="6">
    <location>
        <position position="92"/>
    </location>
    <ligand>
        <name>Mg(2+)</name>
        <dbReference type="ChEBI" id="CHEBI:18420"/>
        <label>2</label>
    </ligand>
</feature>
<keyword evidence="5 6" id="KW-0472">Membrane</keyword>
<dbReference type="InterPro" id="IPR020550">
    <property type="entry name" value="Inositol_monophosphatase_CS"/>
</dbReference>
<feature type="binding site" evidence="7">
    <location>
        <position position="92"/>
    </location>
    <ligand>
        <name>Mg(2+)</name>
        <dbReference type="ChEBI" id="CHEBI:18420"/>
        <label>1</label>
        <note>catalytic</note>
    </ligand>
</feature>
<feature type="binding site" evidence="6">
    <location>
        <position position="220"/>
    </location>
    <ligand>
        <name>substrate</name>
    </ligand>
</feature>
<keyword evidence="6 7" id="KW-0479">Metal-binding</keyword>
<dbReference type="Proteomes" id="UP000004931">
    <property type="component" value="Unassembled WGS sequence"/>
</dbReference>
<dbReference type="EMBL" id="AAVT01000001">
    <property type="protein sequence ID" value="EAW32947.1"/>
    <property type="molecule type" value="Genomic_DNA"/>
</dbReference>
<keyword evidence="4 6" id="KW-0378">Hydrolase</keyword>
<dbReference type="InterPro" id="IPR050725">
    <property type="entry name" value="CysQ/Inositol_MonoPase"/>
</dbReference>
<comment type="caution">
    <text evidence="8">The sequence shown here is derived from an EMBL/GenBank/DDBJ whole genome shotgun (WGS) entry which is preliminary data.</text>
</comment>
<dbReference type="SUPFAM" id="SSF56655">
    <property type="entry name" value="Carbohydrate phosphatase"/>
    <property type="match status" value="1"/>
</dbReference>
<dbReference type="NCBIfam" id="TIGR01331">
    <property type="entry name" value="bisphos_cysQ"/>
    <property type="match status" value="1"/>
</dbReference>
<dbReference type="GO" id="GO:0050427">
    <property type="term" value="P:3'-phosphoadenosine 5'-phosphosulfate metabolic process"/>
    <property type="evidence" value="ECO:0007669"/>
    <property type="project" value="TreeGrafter"/>
</dbReference>
<comment type="catalytic activity">
    <reaction evidence="6">
        <text>adenosine 3',5'-bisphosphate + H2O = AMP + phosphate</text>
        <dbReference type="Rhea" id="RHEA:10040"/>
        <dbReference type="ChEBI" id="CHEBI:15377"/>
        <dbReference type="ChEBI" id="CHEBI:43474"/>
        <dbReference type="ChEBI" id="CHEBI:58343"/>
        <dbReference type="ChEBI" id="CHEBI:456215"/>
        <dbReference type="EC" id="3.1.3.7"/>
    </reaction>
</comment>
<keyword evidence="9" id="KW-1185">Reference proteome</keyword>
<dbReference type="PANTHER" id="PTHR43028">
    <property type="entry name" value="3'(2'),5'-BISPHOSPHATE NUCLEOTIDASE 1"/>
    <property type="match status" value="1"/>
</dbReference>
<dbReference type="PRINTS" id="PR00377">
    <property type="entry name" value="IMPHPHTASES"/>
</dbReference>
<dbReference type="PANTHER" id="PTHR43028:SF5">
    <property type="entry name" value="3'(2'),5'-BISPHOSPHATE NUCLEOTIDASE 1"/>
    <property type="match status" value="1"/>
</dbReference>
<evidence type="ECO:0000313" key="9">
    <source>
        <dbReference type="Proteomes" id="UP000004931"/>
    </source>
</evidence>
<evidence type="ECO:0000256" key="7">
    <source>
        <dbReference type="PIRSR" id="PIRSR600760-2"/>
    </source>
</evidence>
<evidence type="ECO:0000256" key="5">
    <source>
        <dbReference type="ARBA" id="ARBA00023136"/>
    </source>
</evidence>
<gene>
    <name evidence="6" type="primary">cysQ</name>
    <name evidence="8" type="ORF">GP2143_16866</name>
</gene>
<dbReference type="InterPro" id="IPR000760">
    <property type="entry name" value="Inositol_monophosphatase-like"/>
</dbReference>
<dbReference type="GO" id="GO:0046854">
    <property type="term" value="P:phosphatidylinositol phosphate biosynthetic process"/>
    <property type="evidence" value="ECO:0007669"/>
    <property type="project" value="InterPro"/>
</dbReference>
<feature type="binding site" evidence="6">
    <location>
        <position position="69"/>
    </location>
    <ligand>
        <name>substrate</name>
    </ligand>
</feature>
<evidence type="ECO:0000256" key="1">
    <source>
        <dbReference type="ARBA" id="ARBA00005289"/>
    </source>
</evidence>
<dbReference type="InterPro" id="IPR006240">
    <property type="entry name" value="CysQ"/>
</dbReference>
<accession>A0Y9Z3</accession>
<keyword evidence="6 7" id="KW-0460">Magnesium</keyword>
<feature type="binding site" evidence="7">
    <location>
        <position position="69"/>
    </location>
    <ligand>
        <name>Mg(2+)</name>
        <dbReference type="ChEBI" id="CHEBI:18420"/>
        <label>1</label>
        <note>catalytic</note>
    </ligand>
</feature>
<comment type="similarity">
    <text evidence="1 6">Belongs to the inositol monophosphatase superfamily. CysQ family.</text>
</comment>
<dbReference type="OrthoDB" id="9785695at2"/>
<dbReference type="GO" id="GO:0008441">
    <property type="term" value="F:3'(2'),5'-bisphosphate nucleotidase activity"/>
    <property type="evidence" value="ECO:0007669"/>
    <property type="project" value="UniProtKB-UniRule"/>
</dbReference>
<dbReference type="AlphaFoldDB" id="A0Y9Z3"/>
<dbReference type="GO" id="GO:0000103">
    <property type="term" value="P:sulfate assimilation"/>
    <property type="evidence" value="ECO:0007669"/>
    <property type="project" value="TreeGrafter"/>
</dbReference>
<sequence>MDKRVLAEKLTALCAEAGVAIVAIYNATQPVSVEYKSDDSPLTAADRRAHDIIVSGLQVMTPDWPVLSEEQELPDFELRKSWSRYWLVDPMDGTREFVERTGEFTINVALIEQGVATLGIVYLPLEKIAYIGIPEQAFAVKAENNRQTSLRVSTAGQSASLTVLSSSRYQGEKLERCILRLAEHFGDIERLPAGSALKFCYLAEGRGDIYPRFSPCCEWDTAAGQAVLEAAGGSLVDLKFNPLRYNQQLSIMSPNFYGLARIGTNWKKILD</sequence>
<evidence type="ECO:0000313" key="8">
    <source>
        <dbReference type="EMBL" id="EAW32947.1"/>
    </source>
</evidence>
<feature type="binding site" evidence="6">
    <location>
        <position position="69"/>
    </location>
    <ligand>
        <name>Mg(2+)</name>
        <dbReference type="ChEBI" id="CHEBI:18420"/>
        <label>1</label>
    </ligand>
</feature>
<name>A0Y9Z3_9GAMM</name>
<evidence type="ECO:0000256" key="2">
    <source>
        <dbReference type="ARBA" id="ARBA00022475"/>
    </source>
</evidence>
<dbReference type="STRING" id="247633.GP2143_16866"/>
<organism evidence="8 9">
    <name type="scientific">marine gamma proteobacterium HTCC2143</name>
    <dbReference type="NCBI Taxonomy" id="247633"/>
    <lineage>
        <taxon>Bacteria</taxon>
        <taxon>Pseudomonadati</taxon>
        <taxon>Pseudomonadota</taxon>
        <taxon>Gammaproteobacteria</taxon>
        <taxon>Cellvibrionales</taxon>
        <taxon>Spongiibacteraceae</taxon>
        <taxon>BD1-7 clade</taxon>
    </lineage>
</organism>
<comment type="subcellular location">
    <subcellularLocation>
        <location evidence="6">Cell inner membrane</location>
        <topology evidence="6">Peripheral membrane protein</topology>
        <orientation evidence="6">Cytoplasmic side</orientation>
    </subcellularLocation>
</comment>
<dbReference type="PROSITE" id="PS00630">
    <property type="entry name" value="IMP_2"/>
    <property type="match status" value="1"/>
</dbReference>
<protein>
    <recommendedName>
        <fullName evidence="6">3'(2'),5'-bisphosphate nucleotidase CysQ</fullName>
        <ecNumber evidence="6">3.1.3.7</ecNumber>
    </recommendedName>
    <alternativeName>
        <fullName evidence="6">3'(2'),5-bisphosphonucleoside 3'(2')-phosphohydrolase</fullName>
    </alternativeName>
    <alternativeName>
        <fullName evidence="6">3'-phosphoadenosine 5'-phosphate phosphatase</fullName>
        <shortName evidence="6">PAP phosphatase</shortName>
    </alternativeName>
</protein>
<feature type="binding site" evidence="7">
    <location>
        <position position="89"/>
    </location>
    <ligand>
        <name>Mg(2+)</name>
        <dbReference type="ChEBI" id="CHEBI:18420"/>
        <label>1</label>
        <note>catalytic</note>
    </ligand>
</feature>
<dbReference type="EC" id="3.1.3.7" evidence="6"/>
<dbReference type="Pfam" id="PF00459">
    <property type="entry name" value="Inositol_P"/>
    <property type="match status" value="1"/>
</dbReference>
<dbReference type="GO" id="GO:0005886">
    <property type="term" value="C:plasma membrane"/>
    <property type="evidence" value="ECO:0007669"/>
    <property type="project" value="UniProtKB-SubCell"/>
</dbReference>
<comment type="cofactor">
    <cofactor evidence="6 7">
        <name>Mg(2+)</name>
        <dbReference type="ChEBI" id="CHEBI:18420"/>
    </cofactor>
</comment>
<reference evidence="8 9" key="1">
    <citation type="journal article" date="2010" name="J. Bacteriol.">
        <title>Genome sequence of the oligotrophic marine Gammaproteobacterium HTCC2143, isolated from the Oregon Coast.</title>
        <authorList>
            <person name="Oh H.M."/>
            <person name="Kang I."/>
            <person name="Ferriera S."/>
            <person name="Giovannoni S.J."/>
            <person name="Cho J.C."/>
        </authorList>
    </citation>
    <scope>NUCLEOTIDE SEQUENCE [LARGE SCALE GENOMIC DNA]</scope>
    <source>
        <strain evidence="8 9">HTCC2143</strain>
    </source>
</reference>
<feature type="binding site" evidence="6 7">
    <location>
        <position position="220"/>
    </location>
    <ligand>
        <name>Mg(2+)</name>
        <dbReference type="ChEBI" id="CHEBI:18420"/>
        <label>2</label>
    </ligand>
</feature>
<dbReference type="HAMAP" id="MF_02095">
    <property type="entry name" value="CysQ"/>
    <property type="match status" value="1"/>
</dbReference>
<evidence type="ECO:0000256" key="3">
    <source>
        <dbReference type="ARBA" id="ARBA00022519"/>
    </source>
</evidence>
<keyword evidence="2 6" id="KW-1003">Cell membrane</keyword>